<proteinExistence type="predicted"/>
<dbReference type="Pfam" id="PF00583">
    <property type="entry name" value="Acetyltransf_1"/>
    <property type="match status" value="1"/>
</dbReference>
<dbReference type="InterPro" id="IPR000182">
    <property type="entry name" value="GNAT_dom"/>
</dbReference>
<dbReference type="Proteomes" id="UP000799438">
    <property type="component" value="Unassembled WGS sequence"/>
</dbReference>
<dbReference type="Gene3D" id="3.40.630.30">
    <property type="match status" value="1"/>
</dbReference>
<evidence type="ECO:0000259" key="2">
    <source>
        <dbReference type="PROSITE" id="PS51186"/>
    </source>
</evidence>
<keyword evidence="4" id="KW-1185">Reference proteome</keyword>
<dbReference type="GO" id="GO:0016747">
    <property type="term" value="F:acyltransferase activity, transferring groups other than amino-acyl groups"/>
    <property type="evidence" value="ECO:0007669"/>
    <property type="project" value="InterPro"/>
</dbReference>
<feature type="domain" description="N-acetyltransferase" evidence="2">
    <location>
        <begin position="164"/>
        <end position="276"/>
    </location>
</feature>
<name>A0A6A6B2P2_9PEZI</name>
<dbReference type="AlphaFoldDB" id="A0A6A6B2P2"/>
<evidence type="ECO:0000313" key="3">
    <source>
        <dbReference type="EMBL" id="KAF2138086.1"/>
    </source>
</evidence>
<sequence>MSTEFISFLGPTASLAAYDPTKPAAKQESKDIPTAFKDAMTVRQRVFVEEQGVALENEFDGDDPRCYHWVVYASVGTTNGHSNGANSSSSDPLDDPAAPARRNSTANRVAVGTIRLVPPPHPAHPAPSDHHKFDNSLHAPPTICSGNGHDQLRRNSDGSADGSTAKPVEPYIKLGRMAILPAYRKLGLAALLVRTALEWARQNANEVLSPPPPEAVELARVEGRESELEAWRGLCLVHAQAAIERWWTKFGFVTDQSMGVWDEEGIDHVGMWLRVKVKE</sequence>
<dbReference type="GeneID" id="54302522"/>
<organism evidence="3 4">
    <name type="scientific">Aplosporella prunicola CBS 121167</name>
    <dbReference type="NCBI Taxonomy" id="1176127"/>
    <lineage>
        <taxon>Eukaryota</taxon>
        <taxon>Fungi</taxon>
        <taxon>Dikarya</taxon>
        <taxon>Ascomycota</taxon>
        <taxon>Pezizomycotina</taxon>
        <taxon>Dothideomycetes</taxon>
        <taxon>Dothideomycetes incertae sedis</taxon>
        <taxon>Botryosphaeriales</taxon>
        <taxon>Aplosporellaceae</taxon>
        <taxon>Aplosporella</taxon>
    </lineage>
</organism>
<reference evidence="3" key="1">
    <citation type="journal article" date="2020" name="Stud. Mycol.">
        <title>101 Dothideomycetes genomes: a test case for predicting lifestyles and emergence of pathogens.</title>
        <authorList>
            <person name="Haridas S."/>
            <person name="Albert R."/>
            <person name="Binder M."/>
            <person name="Bloem J."/>
            <person name="Labutti K."/>
            <person name="Salamov A."/>
            <person name="Andreopoulos B."/>
            <person name="Baker S."/>
            <person name="Barry K."/>
            <person name="Bills G."/>
            <person name="Bluhm B."/>
            <person name="Cannon C."/>
            <person name="Castanera R."/>
            <person name="Culley D."/>
            <person name="Daum C."/>
            <person name="Ezra D."/>
            <person name="Gonzalez J."/>
            <person name="Henrissat B."/>
            <person name="Kuo A."/>
            <person name="Liang C."/>
            <person name="Lipzen A."/>
            <person name="Lutzoni F."/>
            <person name="Magnuson J."/>
            <person name="Mondo S."/>
            <person name="Nolan M."/>
            <person name="Ohm R."/>
            <person name="Pangilinan J."/>
            <person name="Park H.-J."/>
            <person name="Ramirez L."/>
            <person name="Alfaro M."/>
            <person name="Sun H."/>
            <person name="Tritt A."/>
            <person name="Yoshinaga Y."/>
            <person name="Zwiers L.-H."/>
            <person name="Turgeon B."/>
            <person name="Goodwin S."/>
            <person name="Spatafora J."/>
            <person name="Crous P."/>
            <person name="Grigoriev I."/>
        </authorList>
    </citation>
    <scope>NUCLEOTIDE SEQUENCE</scope>
    <source>
        <strain evidence="3">CBS 121167</strain>
    </source>
</reference>
<dbReference type="PROSITE" id="PS51186">
    <property type="entry name" value="GNAT"/>
    <property type="match status" value="1"/>
</dbReference>
<dbReference type="InterPro" id="IPR016181">
    <property type="entry name" value="Acyl_CoA_acyltransferase"/>
</dbReference>
<dbReference type="RefSeq" id="XP_033393799.1">
    <property type="nucleotide sequence ID" value="XM_033545026.1"/>
</dbReference>
<feature type="compositionally biased region" description="Low complexity" evidence="1">
    <location>
        <begin position="81"/>
        <end position="100"/>
    </location>
</feature>
<dbReference type="SUPFAM" id="SSF55729">
    <property type="entry name" value="Acyl-CoA N-acyltransferases (Nat)"/>
    <property type="match status" value="1"/>
</dbReference>
<dbReference type="CDD" id="cd04301">
    <property type="entry name" value="NAT_SF"/>
    <property type="match status" value="1"/>
</dbReference>
<protein>
    <recommendedName>
        <fullName evidence="2">N-acetyltransferase domain-containing protein</fullName>
    </recommendedName>
</protein>
<gene>
    <name evidence="3" type="ORF">K452DRAFT_329001</name>
</gene>
<feature type="region of interest" description="Disordered" evidence="1">
    <location>
        <begin position="143"/>
        <end position="166"/>
    </location>
</feature>
<dbReference type="GO" id="GO:0006048">
    <property type="term" value="P:UDP-N-acetylglucosamine biosynthetic process"/>
    <property type="evidence" value="ECO:0007669"/>
    <property type="project" value="UniProtKB-UniPathway"/>
</dbReference>
<accession>A0A6A6B2P2</accession>
<feature type="region of interest" description="Disordered" evidence="1">
    <location>
        <begin position="81"/>
        <end position="103"/>
    </location>
</feature>
<evidence type="ECO:0000313" key="4">
    <source>
        <dbReference type="Proteomes" id="UP000799438"/>
    </source>
</evidence>
<dbReference type="EMBL" id="ML995498">
    <property type="protein sequence ID" value="KAF2138086.1"/>
    <property type="molecule type" value="Genomic_DNA"/>
</dbReference>
<dbReference type="OrthoDB" id="329272at2759"/>
<evidence type="ECO:0000256" key="1">
    <source>
        <dbReference type="SAM" id="MobiDB-lite"/>
    </source>
</evidence>
<dbReference type="UniPathway" id="UPA00113">
    <property type="reaction ID" value="UER00529"/>
</dbReference>